<dbReference type="KEGG" id="tra:Trad_0584"/>
<organism evidence="11 12">
    <name type="scientific">Truepera radiovictrix (strain DSM 17093 / CIP 108686 / LMG 22925 / RQ-24)</name>
    <dbReference type="NCBI Taxonomy" id="649638"/>
    <lineage>
        <taxon>Bacteria</taxon>
        <taxon>Thermotogati</taxon>
        <taxon>Deinococcota</taxon>
        <taxon>Deinococci</taxon>
        <taxon>Trueperales</taxon>
        <taxon>Trueperaceae</taxon>
        <taxon>Truepera</taxon>
    </lineage>
</organism>
<feature type="region of interest" description="Disordered" evidence="7">
    <location>
        <begin position="388"/>
        <end position="442"/>
    </location>
</feature>
<feature type="domain" description="Helicase ATP-binding" evidence="8">
    <location>
        <begin position="37"/>
        <end position="208"/>
    </location>
</feature>
<dbReference type="GO" id="GO:0003724">
    <property type="term" value="F:RNA helicase activity"/>
    <property type="evidence" value="ECO:0007669"/>
    <property type="project" value="InterPro"/>
</dbReference>
<dbReference type="Pfam" id="PF00270">
    <property type="entry name" value="DEAD"/>
    <property type="match status" value="1"/>
</dbReference>
<reference evidence="12" key="1">
    <citation type="submission" date="2010-05" db="EMBL/GenBank/DDBJ databases">
        <title>The complete genome of Truepera radiovictris DSM 17093.</title>
        <authorList>
            <consortium name="US DOE Joint Genome Institute (JGI-PGF)"/>
            <person name="Lucas S."/>
            <person name="Copeland A."/>
            <person name="Lapidus A."/>
            <person name="Glavina del Rio T."/>
            <person name="Dalin E."/>
            <person name="Tice H."/>
            <person name="Bruce D."/>
            <person name="Goodwin L."/>
            <person name="Pitluck S."/>
            <person name="Kyrpides N."/>
            <person name="Mavromatis K."/>
            <person name="Ovchinnikova G."/>
            <person name="Munk A.C."/>
            <person name="Detter J.C."/>
            <person name="Han C."/>
            <person name="Tapia R."/>
            <person name="Land M."/>
            <person name="Hauser L."/>
            <person name="Markowitz V."/>
            <person name="Cheng J.-F."/>
            <person name="Hugenholtz P."/>
            <person name="Woyke T."/>
            <person name="Wu D."/>
            <person name="Tindall B."/>
            <person name="Pomrenke H.G."/>
            <person name="Brambilla E."/>
            <person name="Klenk H.-P."/>
            <person name="Eisen J.A."/>
        </authorList>
    </citation>
    <scope>NUCLEOTIDE SEQUENCE [LARGE SCALE GENOMIC DNA]</scope>
    <source>
        <strain evidence="12">DSM 17093 / CIP 108686 / LMG 22925 / RQ-24</strain>
    </source>
</reference>
<evidence type="ECO:0000256" key="4">
    <source>
        <dbReference type="ARBA" id="ARBA00022840"/>
    </source>
</evidence>
<dbReference type="GO" id="GO:0003676">
    <property type="term" value="F:nucleic acid binding"/>
    <property type="evidence" value="ECO:0007669"/>
    <property type="project" value="InterPro"/>
</dbReference>
<gene>
    <name evidence="11" type="ordered locus">Trad_0584</name>
</gene>
<dbReference type="InterPro" id="IPR011545">
    <property type="entry name" value="DEAD/DEAH_box_helicase_dom"/>
</dbReference>
<dbReference type="CDD" id="cd00268">
    <property type="entry name" value="DEADc"/>
    <property type="match status" value="1"/>
</dbReference>
<reference evidence="11 12" key="2">
    <citation type="journal article" date="2011" name="Stand. Genomic Sci.">
        <title>Complete genome sequence of Truepera radiovictrix type strain (RQ-24).</title>
        <authorList>
            <person name="Ivanova N."/>
            <person name="Rohde C."/>
            <person name="Munk C."/>
            <person name="Nolan M."/>
            <person name="Lucas S."/>
            <person name="Del Rio T.G."/>
            <person name="Tice H."/>
            <person name="Deshpande S."/>
            <person name="Cheng J.F."/>
            <person name="Tapia R."/>
            <person name="Han C."/>
            <person name="Goodwin L."/>
            <person name="Pitluck S."/>
            <person name="Liolios K."/>
            <person name="Mavromatis K."/>
            <person name="Mikhailova N."/>
            <person name="Pati A."/>
            <person name="Chen A."/>
            <person name="Palaniappan K."/>
            <person name="Land M."/>
            <person name="Hauser L."/>
            <person name="Chang Y.J."/>
            <person name="Jeffries C.D."/>
            <person name="Brambilla E."/>
            <person name="Rohde M."/>
            <person name="Goker M."/>
            <person name="Tindall B.J."/>
            <person name="Woyke T."/>
            <person name="Bristow J."/>
            <person name="Eisen J.A."/>
            <person name="Markowitz V."/>
            <person name="Hugenholtz P."/>
            <person name="Kyrpides N.C."/>
            <person name="Klenk H.P."/>
            <person name="Lapidus A."/>
        </authorList>
    </citation>
    <scope>NUCLEOTIDE SEQUENCE [LARGE SCALE GENOMIC DNA]</scope>
    <source>
        <strain evidence="12">DSM 17093 / CIP 108686 / LMG 22925 / RQ-24</strain>
    </source>
</reference>
<dbReference type="PROSITE" id="PS51194">
    <property type="entry name" value="HELICASE_CTER"/>
    <property type="match status" value="1"/>
</dbReference>
<dbReference type="GO" id="GO:0005524">
    <property type="term" value="F:ATP binding"/>
    <property type="evidence" value="ECO:0007669"/>
    <property type="project" value="UniProtKB-KW"/>
</dbReference>
<evidence type="ECO:0000256" key="1">
    <source>
        <dbReference type="ARBA" id="ARBA00022741"/>
    </source>
</evidence>
<keyword evidence="1" id="KW-0547">Nucleotide-binding</keyword>
<evidence type="ECO:0000259" key="9">
    <source>
        <dbReference type="PROSITE" id="PS51194"/>
    </source>
</evidence>
<dbReference type="SUPFAM" id="SSF52540">
    <property type="entry name" value="P-loop containing nucleoside triphosphate hydrolases"/>
    <property type="match status" value="2"/>
</dbReference>
<dbReference type="CDD" id="cd18787">
    <property type="entry name" value="SF2_C_DEAD"/>
    <property type="match status" value="1"/>
</dbReference>
<accession>D7CSV3</accession>
<proteinExistence type="inferred from homology"/>
<keyword evidence="3 11" id="KW-0347">Helicase</keyword>
<dbReference type="RefSeq" id="WP_013177100.1">
    <property type="nucleotide sequence ID" value="NC_014221.1"/>
</dbReference>
<dbReference type="Proteomes" id="UP000000379">
    <property type="component" value="Chromosome"/>
</dbReference>
<dbReference type="SMART" id="SM00487">
    <property type="entry name" value="DEXDc"/>
    <property type="match status" value="1"/>
</dbReference>
<keyword evidence="2" id="KW-0378">Hydrolase</keyword>
<protein>
    <submittedName>
        <fullName evidence="11">DEAD/DEAH box helicase domain protein</fullName>
    </submittedName>
</protein>
<dbReference type="InterPro" id="IPR044742">
    <property type="entry name" value="DEAD/DEAH_RhlB"/>
</dbReference>
<dbReference type="Pfam" id="PF00271">
    <property type="entry name" value="Helicase_C"/>
    <property type="match status" value="1"/>
</dbReference>
<sequence>MTDPQNSFHGFHLHPRLDQGLQAAGYTTPTPIQRAAIPAALAGRDLLGLAQTGTGKTAAFVLPLLHRLMDGPRSCVRALVVAPTRELAEQIHGEIGVLGRATGLRSATVYGGVGMAPQARALRGGAEIIVACPGRLLDHLERGTGTLAKLEVLVLDEADHMFDMGFLPAVRKLVGRVPEGAQRLLFSATMPPELRRLAEALLRAPVTLQIGRTEAAATVSHALYPVAREQKTALLKHLLRHHDIRSALVFTRTKRGAKRLAESLERDNFFATSLQGNLSQTKRQKALDAFRAGEVHVLVATDIAARGIDVARVSHVFNYDVPTTAEAYTHRIGRTGRAARTGEACTFVTPDDEGVVRQIERALKGPLRRVRLEGFAYLDPVAAPSESGQAARAAWPQGPRGKSPGHKRHAPSGAPRSGRSGAQTPARRARSGGRPAPKDRSR</sequence>
<evidence type="ECO:0000256" key="2">
    <source>
        <dbReference type="ARBA" id="ARBA00022801"/>
    </source>
</evidence>
<dbReference type="InterPro" id="IPR050079">
    <property type="entry name" value="DEAD_box_RNA_helicase"/>
</dbReference>
<dbReference type="PROSITE" id="PS51192">
    <property type="entry name" value="HELICASE_ATP_BIND_1"/>
    <property type="match status" value="1"/>
</dbReference>
<dbReference type="GO" id="GO:0005829">
    <property type="term" value="C:cytosol"/>
    <property type="evidence" value="ECO:0007669"/>
    <property type="project" value="TreeGrafter"/>
</dbReference>
<dbReference type="InterPro" id="IPR027417">
    <property type="entry name" value="P-loop_NTPase"/>
</dbReference>
<evidence type="ECO:0000256" key="5">
    <source>
        <dbReference type="ARBA" id="ARBA00038437"/>
    </source>
</evidence>
<dbReference type="eggNOG" id="COG0513">
    <property type="taxonomic scope" value="Bacteria"/>
</dbReference>
<feature type="domain" description="DEAD-box RNA helicase Q" evidence="10">
    <location>
        <begin position="6"/>
        <end position="34"/>
    </location>
</feature>
<evidence type="ECO:0000259" key="8">
    <source>
        <dbReference type="PROSITE" id="PS51192"/>
    </source>
</evidence>
<keyword evidence="12" id="KW-1185">Reference proteome</keyword>
<dbReference type="OrthoDB" id="9805696at2"/>
<dbReference type="GO" id="GO:0016787">
    <property type="term" value="F:hydrolase activity"/>
    <property type="evidence" value="ECO:0007669"/>
    <property type="project" value="UniProtKB-KW"/>
</dbReference>
<feature type="short sequence motif" description="Q motif" evidence="6">
    <location>
        <begin position="6"/>
        <end position="34"/>
    </location>
</feature>
<keyword evidence="4" id="KW-0067">ATP-binding</keyword>
<dbReference type="HOGENOM" id="CLU_003041_28_3_0"/>
<evidence type="ECO:0000259" key="10">
    <source>
        <dbReference type="PROSITE" id="PS51195"/>
    </source>
</evidence>
<dbReference type="InterPro" id="IPR001650">
    <property type="entry name" value="Helicase_C-like"/>
</dbReference>
<dbReference type="PANTHER" id="PTHR47959">
    <property type="entry name" value="ATP-DEPENDENT RNA HELICASE RHLE-RELATED"/>
    <property type="match status" value="1"/>
</dbReference>
<evidence type="ECO:0000256" key="7">
    <source>
        <dbReference type="SAM" id="MobiDB-lite"/>
    </source>
</evidence>
<dbReference type="InterPro" id="IPR014014">
    <property type="entry name" value="RNA_helicase_DEAD_Q_motif"/>
</dbReference>
<evidence type="ECO:0000256" key="6">
    <source>
        <dbReference type="PROSITE-ProRule" id="PRU00552"/>
    </source>
</evidence>
<dbReference type="SMART" id="SM00490">
    <property type="entry name" value="HELICc"/>
    <property type="match status" value="1"/>
</dbReference>
<evidence type="ECO:0000313" key="12">
    <source>
        <dbReference type="Proteomes" id="UP000000379"/>
    </source>
</evidence>
<comment type="similarity">
    <text evidence="5">Belongs to the DEAD box helicase family.</text>
</comment>
<evidence type="ECO:0000256" key="3">
    <source>
        <dbReference type="ARBA" id="ARBA00022806"/>
    </source>
</evidence>
<feature type="domain" description="Helicase C-terminal" evidence="9">
    <location>
        <begin position="233"/>
        <end position="378"/>
    </location>
</feature>
<dbReference type="PANTHER" id="PTHR47959:SF13">
    <property type="entry name" value="ATP-DEPENDENT RNA HELICASE RHLE"/>
    <property type="match status" value="1"/>
</dbReference>
<dbReference type="STRING" id="649638.Trad_0584"/>
<dbReference type="AlphaFoldDB" id="D7CSV3"/>
<name>D7CSV3_TRURR</name>
<dbReference type="Gene3D" id="3.40.50.300">
    <property type="entry name" value="P-loop containing nucleotide triphosphate hydrolases"/>
    <property type="match status" value="2"/>
</dbReference>
<evidence type="ECO:0000313" key="11">
    <source>
        <dbReference type="EMBL" id="ADI13720.1"/>
    </source>
</evidence>
<dbReference type="EMBL" id="CP002049">
    <property type="protein sequence ID" value="ADI13720.1"/>
    <property type="molecule type" value="Genomic_DNA"/>
</dbReference>
<dbReference type="InterPro" id="IPR014001">
    <property type="entry name" value="Helicase_ATP-bd"/>
</dbReference>
<dbReference type="PROSITE" id="PS51195">
    <property type="entry name" value="Q_MOTIF"/>
    <property type="match status" value="1"/>
</dbReference>